<accession>A0ABX1S8N9</accession>
<evidence type="ECO:0000256" key="7">
    <source>
        <dbReference type="ARBA" id="ARBA00023177"/>
    </source>
</evidence>
<reference evidence="10 11" key="1">
    <citation type="submission" date="2020-04" db="EMBL/GenBank/DDBJ databases">
        <authorList>
            <person name="Klaysubun C."/>
            <person name="Duangmal K."/>
            <person name="Lipun K."/>
        </authorList>
    </citation>
    <scope>NUCLEOTIDE SEQUENCE [LARGE SCALE GENOMIC DNA]</scope>
    <source>
        <strain evidence="10 11">K10HN5</strain>
    </source>
</reference>
<feature type="transmembrane region" description="Helical" evidence="8">
    <location>
        <begin position="255"/>
        <end position="280"/>
    </location>
</feature>
<feature type="domain" description="Ammonium transporter AmtB-like" evidence="9">
    <location>
        <begin position="11"/>
        <end position="428"/>
    </location>
</feature>
<evidence type="ECO:0000256" key="8">
    <source>
        <dbReference type="SAM" id="Phobius"/>
    </source>
</evidence>
<feature type="transmembrane region" description="Helical" evidence="8">
    <location>
        <begin position="141"/>
        <end position="160"/>
    </location>
</feature>
<proteinExistence type="inferred from homology"/>
<comment type="subcellular location">
    <subcellularLocation>
        <location evidence="1">Membrane</location>
        <topology evidence="1">Multi-pass membrane protein</topology>
    </subcellularLocation>
</comment>
<evidence type="ECO:0000256" key="3">
    <source>
        <dbReference type="ARBA" id="ARBA00022448"/>
    </source>
</evidence>
<evidence type="ECO:0000256" key="2">
    <source>
        <dbReference type="ARBA" id="ARBA00005887"/>
    </source>
</evidence>
<keyword evidence="3" id="KW-0813">Transport</keyword>
<comment type="similarity">
    <text evidence="2">Belongs to the ammonia transporter channel (TC 1.A.11.2) family.</text>
</comment>
<feature type="transmembrane region" description="Helical" evidence="8">
    <location>
        <begin position="310"/>
        <end position="331"/>
    </location>
</feature>
<dbReference type="PANTHER" id="PTHR11730">
    <property type="entry name" value="AMMONIUM TRANSPORTER"/>
    <property type="match status" value="1"/>
</dbReference>
<evidence type="ECO:0000313" key="11">
    <source>
        <dbReference type="Proteomes" id="UP000820669"/>
    </source>
</evidence>
<protein>
    <submittedName>
        <fullName evidence="10">Ammonium transporter</fullName>
    </submittedName>
</protein>
<keyword evidence="11" id="KW-1185">Reference proteome</keyword>
<organism evidence="10 11">
    <name type="scientific">Pseudonocardia acidicola</name>
    <dbReference type="NCBI Taxonomy" id="2724939"/>
    <lineage>
        <taxon>Bacteria</taxon>
        <taxon>Bacillati</taxon>
        <taxon>Actinomycetota</taxon>
        <taxon>Actinomycetes</taxon>
        <taxon>Pseudonocardiales</taxon>
        <taxon>Pseudonocardiaceae</taxon>
        <taxon>Pseudonocardia</taxon>
    </lineage>
</organism>
<dbReference type="Proteomes" id="UP000820669">
    <property type="component" value="Unassembled WGS sequence"/>
</dbReference>
<feature type="transmembrane region" description="Helical" evidence="8">
    <location>
        <begin position="287"/>
        <end position="304"/>
    </location>
</feature>
<feature type="transmembrane region" description="Helical" evidence="8">
    <location>
        <begin position="343"/>
        <end position="361"/>
    </location>
</feature>
<keyword evidence="5 8" id="KW-1133">Transmembrane helix</keyword>
<evidence type="ECO:0000256" key="1">
    <source>
        <dbReference type="ARBA" id="ARBA00004141"/>
    </source>
</evidence>
<evidence type="ECO:0000259" key="9">
    <source>
        <dbReference type="Pfam" id="PF00909"/>
    </source>
</evidence>
<keyword evidence="7" id="KW-0924">Ammonia transport</keyword>
<feature type="transmembrane region" description="Helical" evidence="8">
    <location>
        <begin position="383"/>
        <end position="408"/>
    </location>
</feature>
<keyword evidence="4 8" id="KW-0812">Transmembrane</keyword>
<evidence type="ECO:0000256" key="5">
    <source>
        <dbReference type="ARBA" id="ARBA00022989"/>
    </source>
</evidence>
<dbReference type="Gene3D" id="1.10.3430.10">
    <property type="entry name" value="Ammonium transporter AmtB like domains"/>
    <property type="match status" value="1"/>
</dbReference>
<evidence type="ECO:0000313" key="10">
    <source>
        <dbReference type="EMBL" id="NMH97928.1"/>
    </source>
</evidence>
<dbReference type="InterPro" id="IPR024041">
    <property type="entry name" value="NH4_transpt_AmtB-like_dom"/>
</dbReference>
<dbReference type="PANTHER" id="PTHR11730:SF6">
    <property type="entry name" value="AMMONIUM TRANSPORTER"/>
    <property type="match status" value="1"/>
</dbReference>
<keyword evidence="6 8" id="KW-0472">Membrane</keyword>
<feature type="transmembrane region" description="Helical" evidence="8">
    <location>
        <begin position="180"/>
        <end position="197"/>
    </location>
</feature>
<evidence type="ECO:0000256" key="6">
    <source>
        <dbReference type="ARBA" id="ARBA00023136"/>
    </source>
</evidence>
<feature type="transmembrane region" description="Helical" evidence="8">
    <location>
        <begin position="110"/>
        <end position="129"/>
    </location>
</feature>
<dbReference type="Pfam" id="PF00909">
    <property type="entry name" value="Ammonium_transp"/>
    <property type="match status" value="1"/>
</dbReference>
<comment type="caution">
    <text evidence="10">The sequence shown here is derived from an EMBL/GenBank/DDBJ whole genome shotgun (WGS) entry which is preliminary data.</text>
</comment>
<dbReference type="EMBL" id="JAAXLA010000017">
    <property type="protein sequence ID" value="NMH97928.1"/>
    <property type="molecule type" value="Genomic_DNA"/>
</dbReference>
<feature type="transmembrane region" description="Helical" evidence="8">
    <location>
        <begin position="46"/>
        <end position="65"/>
    </location>
</feature>
<name>A0ABX1S8N9_9PSEU</name>
<dbReference type="InterPro" id="IPR029020">
    <property type="entry name" value="Ammonium/urea_transptr"/>
</dbReference>
<gene>
    <name evidence="10" type="ORF">HF526_11485</name>
</gene>
<feature type="transmembrane region" description="Helical" evidence="8">
    <location>
        <begin position="12"/>
        <end position="34"/>
    </location>
</feature>
<dbReference type="RefSeq" id="WP_169381376.1">
    <property type="nucleotide sequence ID" value="NZ_JAAXLA010000017.1"/>
</dbReference>
<feature type="transmembrane region" description="Helical" evidence="8">
    <location>
        <begin position="218"/>
        <end position="243"/>
    </location>
</feature>
<dbReference type="SUPFAM" id="SSF111352">
    <property type="entry name" value="Ammonium transporter"/>
    <property type="match status" value="1"/>
</dbReference>
<sequence length="465" mass="49043">MSEESYLQDIFYAVATVCLLFVVGAVGLIDAGLVRRKNMLDTWLQKLVCALLAGGALSVIGYAIWEIQYYQALAVPHPITQALSDWWLFGPDVTHFSQQLDPSVSPQADVFQVFMAFFMAYGAVAGALLHSAGLERVKAVPMYIVAAVAGGLVVPIALYLTWGSASPLTNRGVHDYIGTYSLYIVVGVWALILAWRAGPRLGTFSAHPTTTGPVPQNLGWSAFGVTVLMFAAPFAFLGCGYIVPGTGYLGISMTTSGFGIVTLNIFMSYVGGGLGGAIIAYRTRNPLMALIGVAAGYIGAGASLDIGKPWQILIVSFVASFVVWGTYRLLVRFGIDDKKIVPLALGGGIYSALVAGIVGWGDKTGGYFDLTGAYAPQHATINLGWQAIGVVVIVAVAGVSGLLVILGLEKTIGLRVTEADEIRGLDETYWNSPPPPYADNPLHESAPVAGAVNGTRTEGLDVANA</sequence>
<evidence type="ECO:0000256" key="4">
    <source>
        <dbReference type="ARBA" id="ARBA00022692"/>
    </source>
</evidence>